<feature type="domain" description="Histidine kinase" evidence="14">
    <location>
        <begin position="849"/>
        <end position="1251"/>
    </location>
</feature>
<accession>A0A1Y1X086</accession>
<keyword evidence="7" id="KW-0067">ATP-binding</keyword>
<dbReference type="InterPro" id="IPR036097">
    <property type="entry name" value="HisK_dim/P_sf"/>
</dbReference>
<keyword evidence="6" id="KW-0418">Kinase</keyword>
<dbReference type="InterPro" id="IPR001789">
    <property type="entry name" value="Sig_transdc_resp-reg_receiver"/>
</dbReference>
<dbReference type="OrthoDB" id="10266508at2759"/>
<keyword evidence="5" id="KW-0547">Nucleotide-binding</keyword>
<gene>
    <name evidence="16" type="ORF">BCR32DRAFT_269718</name>
</gene>
<dbReference type="GO" id="GO:0005524">
    <property type="term" value="F:ATP binding"/>
    <property type="evidence" value="ECO:0007669"/>
    <property type="project" value="UniProtKB-KW"/>
</dbReference>
<dbReference type="SUPFAM" id="SSF52172">
    <property type="entry name" value="CheY-like"/>
    <property type="match status" value="3"/>
</dbReference>
<feature type="compositionally biased region" description="Polar residues" evidence="11">
    <location>
        <begin position="1766"/>
        <end position="1793"/>
    </location>
</feature>
<dbReference type="EMBL" id="MCFG01000190">
    <property type="protein sequence ID" value="ORX79008.1"/>
    <property type="molecule type" value="Genomic_DNA"/>
</dbReference>
<comment type="catalytic activity">
    <reaction evidence="1">
        <text>ATP + protein L-histidine = ADP + protein N-phospho-L-histidine.</text>
        <dbReference type="EC" id="2.7.13.3"/>
    </reaction>
</comment>
<feature type="region of interest" description="Disordered" evidence="11">
    <location>
        <begin position="1914"/>
        <end position="1933"/>
    </location>
</feature>
<keyword evidence="12" id="KW-0472">Membrane</keyword>
<keyword evidence="4" id="KW-0808">Transferase</keyword>
<dbReference type="InterPro" id="IPR000719">
    <property type="entry name" value="Prot_kinase_dom"/>
</dbReference>
<dbReference type="PANTHER" id="PTHR45339">
    <property type="entry name" value="HYBRID SIGNAL TRANSDUCTION HISTIDINE KINASE J"/>
    <property type="match status" value="1"/>
</dbReference>
<dbReference type="Proteomes" id="UP000193944">
    <property type="component" value="Unassembled WGS sequence"/>
</dbReference>
<dbReference type="InterPro" id="IPR011009">
    <property type="entry name" value="Kinase-like_dom_sf"/>
</dbReference>
<dbReference type="InterPro" id="IPR003661">
    <property type="entry name" value="HisK_dim/P_dom"/>
</dbReference>
<feature type="coiled-coil region" evidence="10">
    <location>
        <begin position="815"/>
        <end position="842"/>
    </location>
</feature>
<feature type="domain" description="Protein kinase" evidence="13">
    <location>
        <begin position="467"/>
        <end position="766"/>
    </location>
</feature>
<evidence type="ECO:0000256" key="3">
    <source>
        <dbReference type="ARBA" id="ARBA00022553"/>
    </source>
</evidence>
<evidence type="ECO:0000256" key="5">
    <source>
        <dbReference type="ARBA" id="ARBA00022741"/>
    </source>
</evidence>
<dbReference type="CDD" id="cd16922">
    <property type="entry name" value="HATPase_EvgS-ArcB-TorS-like"/>
    <property type="match status" value="1"/>
</dbReference>
<dbReference type="InterPro" id="IPR004358">
    <property type="entry name" value="Sig_transdc_His_kin-like_C"/>
</dbReference>
<comment type="caution">
    <text evidence="16">The sequence shown here is derived from an EMBL/GenBank/DDBJ whole genome shotgun (WGS) entry which is preliminary data.</text>
</comment>
<dbReference type="SMART" id="SM00448">
    <property type="entry name" value="REC"/>
    <property type="match status" value="2"/>
</dbReference>
<evidence type="ECO:0000256" key="7">
    <source>
        <dbReference type="ARBA" id="ARBA00022840"/>
    </source>
</evidence>
<evidence type="ECO:0000259" key="15">
    <source>
        <dbReference type="PROSITE" id="PS50110"/>
    </source>
</evidence>
<dbReference type="PROSITE" id="PS50011">
    <property type="entry name" value="PROTEIN_KINASE_DOM"/>
    <property type="match status" value="1"/>
</dbReference>
<feature type="compositionally biased region" description="Low complexity" evidence="11">
    <location>
        <begin position="1118"/>
        <end position="1133"/>
    </location>
</feature>
<evidence type="ECO:0000256" key="8">
    <source>
        <dbReference type="ARBA" id="ARBA00023012"/>
    </source>
</evidence>
<dbReference type="CDD" id="cd17546">
    <property type="entry name" value="REC_hyHK_CKI1_RcsC-like"/>
    <property type="match status" value="2"/>
</dbReference>
<feature type="modified residue" description="4-aspartylphosphate" evidence="9">
    <location>
        <position position="1474"/>
    </location>
</feature>
<evidence type="ECO:0000256" key="9">
    <source>
        <dbReference type="PROSITE-ProRule" id="PRU00169"/>
    </source>
</evidence>
<dbReference type="Gene3D" id="3.40.50.2300">
    <property type="match status" value="3"/>
</dbReference>
<dbReference type="PRINTS" id="PR00344">
    <property type="entry name" value="BCTRLSENSOR"/>
</dbReference>
<reference evidence="16 17" key="2">
    <citation type="submission" date="2016-08" db="EMBL/GenBank/DDBJ databases">
        <title>Pervasive Adenine N6-methylation of Active Genes in Fungi.</title>
        <authorList>
            <consortium name="DOE Joint Genome Institute"/>
            <person name="Mondo S.J."/>
            <person name="Dannebaum R.O."/>
            <person name="Kuo R.C."/>
            <person name="Labutti K."/>
            <person name="Haridas S."/>
            <person name="Kuo A."/>
            <person name="Salamov A."/>
            <person name="Ahrendt S.R."/>
            <person name="Lipzen A."/>
            <person name="Sullivan W."/>
            <person name="Andreopoulos W.B."/>
            <person name="Clum A."/>
            <person name="Lindquist E."/>
            <person name="Daum C."/>
            <person name="Ramamoorthy G.K."/>
            <person name="Gryganskyi A."/>
            <person name="Culley D."/>
            <person name="Magnuson J.K."/>
            <person name="James T.Y."/>
            <person name="O'Malley M.A."/>
            <person name="Stajich J.E."/>
            <person name="Spatafora J.W."/>
            <person name="Visel A."/>
            <person name="Grigoriev I.V."/>
        </authorList>
    </citation>
    <scope>NUCLEOTIDE SEQUENCE [LARGE SCALE GENOMIC DNA]</scope>
    <source>
        <strain evidence="16 17">S4</strain>
    </source>
</reference>
<feature type="region of interest" description="Disordered" evidence="11">
    <location>
        <begin position="1761"/>
        <end position="1793"/>
    </location>
</feature>
<dbReference type="InterPro" id="IPR036890">
    <property type="entry name" value="HATPase_C_sf"/>
</dbReference>
<dbReference type="GO" id="GO:0000155">
    <property type="term" value="F:phosphorelay sensor kinase activity"/>
    <property type="evidence" value="ECO:0007669"/>
    <property type="project" value="InterPro"/>
</dbReference>
<evidence type="ECO:0000256" key="1">
    <source>
        <dbReference type="ARBA" id="ARBA00000085"/>
    </source>
</evidence>
<dbReference type="Gene3D" id="1.10.287.130">
    <property type="match status" value="1"/>
</dbReference>
<dbReference type="EC" id="2.7.13.3" evidence="2"/>
<dbReference type="Pfam" id="PF00512">
    <property type="entry name" value="HisKA"/>
    <property type="match status" value="1"/>
</dbReference>
<feature type="transmembrane region" description="Helical" evidence="12">
    <location>
        <begin position="449"/>
        <end position="468"/>
    </location>
</feature>
<evidence type="ECO:0000256" key="11">
    <source>
        <dbReference type="SAM" id="MobiDB-lite"/>
    </source>
</evidence>
<keyword evidence="3 9" id="KW-0597">Phosphoprotein</keyword>
<dbReference type="Gene3D" id="1.10.510.10">
    <property type="entry name" value="Transferase(Phosphotransferase) domain 1"/>
    <property type="match status" value="1"/>
</dbReference>
<feature type="domain" description="Response regulatory" evidence="15">
    <location>
        <begin position="1424"/>
        <end position="1541"/>
    </location>
</feature>
<evidence type="ECO:0000259" key="13">
    <source>
        <dbReference type="PROSITE" id="PS50011"/>
    </source>
</evidence>
<evidence type="ECO:0000256" key="10">
    <source>
        <dbReference type="SAM" id="Coils"/>
    </source>
</evidence>
<sequence>MFVLNFNRISFSYSITSISLKYIFIILLLGYISNISSTIINKINYNELSSRAIETDNTQISLKVIFLTKKDYIYGIEKELYDNYQRNDNNNNNSNTKYIVKQYEDNQENLIGDQIKEDNGQNLIFFGNSMYFSEIFIENAKQYSNVMFVLIGEIMFPIGKTLNDKITNLHVIAWKHWDVRFIEGYVSGRDFKKICFILDEKDALPGNYTAFNAFYQGVIQARSDIYFGFIDNSPVNIAIIDYNKLYESYEKRKSNSKYTDEDIINRIINDNCNVVHYDMIDTTEKFGLINNAILKKNENYPFKIMTYMYSNDLNQIKNQYLNIDVELSAHISYFVTNYNTIMNGNQRILSLGYYKRLNETSSNTVLKSGTVDIQCHFPDKQQIIKDAIGKLNDNNQLNNPKYVPTDSNLYDYAFGKFEINRMPNDSDIYAHYYFYDDNNTSAEDQNKNTFLLIFGLIIILFIIVYILFKSKKKWGGKKGWFWDVDYEELVIDSPWQQNPSGTQIIGNRNGLQVFIKLIKSRKITLTQAMREEIYELRELRHPNLIHFIGICYITDSVGLITEYVGKGSLMEILAHKDHKLEFQFKYSLISDLIKGMQYLHQSKIGYHGLLTSRKCLISSRWELKITDFGLREVKETIRAASDYDDIDNDDSYIDLLWTAPECIHIEGDSYQVVGYQKGDIYSIGIILNEIMTRELPFADFDTSPRDIIRNIVSNGILRPTTQTFNEEGVQDMNQIIYECWAEDPDDRPAMSTLAMMVRDINPKQFNSVADKMVEMLESYGDHMEDLVKKRTTELEDEIEKRKKIELDLKKRTIELEDEIEKRKKIELDLKAAKEAAEGATEMKSKFLANMSHEIRTPMNSVLGYAQLLLSTELNTHQKEYVDNIQSSGDLLLNIINNILDYLKIESQKMLLEEIPVEVVSMIEKCLAIIASKALDQEISLFYDISPNCPDKIVGDPTKINQILLNITNNAVKFTKKGQIKITIESKEITNMYEIQNNEQNIQNQEQLKLMGKDNNFNHLVVNQNQYLENPNPFMNHSDIHNVYKSYQQSGNLRLMYNNNNINNNNTNNNNSNNQMIQIQHQNPLLPQRHLLNHQSSQNSLLPQDHLLNHQPSQNSLASSNQNFLMNSNNSNISESTMSKGSPHPTEQSLNADDPLGLLKAKSKNINKTSTKYYELLFTVSDTGIGIPEEKMDKLFKPFSQVDSSTKRKFGGTGLGLAICKDLTELMGGRIWVEGGKKRKGTKFSFTIRVLGIATAEPVKKQFEGLEKRNIAILNSVNYMNDLFSNLLNIWNAHYQIFEKPEQLINTLKEQEMNNNEKNQPIDSIIIDMEFKNYDFLEALSSCPENSKIFDIPVLFIMKQDLMRETEKKLKSSRLKYTDILMKPFKQSSLFKSILDLENIKNSKINENELLTTHEKKVRDLSGLSVLIADDTTTNQDVLRNLLTAYFKIKADIANNGLEVLNALKNKKYDLIFMDCYMPEMDGFEATAKIRQLYPNNPIKIVAVTAAALPGDEKLCLDSGMDDYITKPIKHDKLLQKMKKLWPEDKPVEFDSKHISLLKNVKKLNVLSKYKQDDNEQVNNNDENGVKTNNKKKSRDLSGLSVLIADDNKVNQDLLKRMLSTFFKIKADTADNGLKVLEALEKKKYDLIFMDFLMPEMDGLEATAEIRKIYPNSPIKIIAVTANALRGDDKQCIDAGMDDYITKPIIKKDLIEKMKKFWPEDYPEQHEEEIITINSPNNDKPKKVFSSKRLSLLGMLSKNKSDDVEQYNDNNNGNSKRISLNLGYNSNSKRSSTVMTGRIPSLNNISENKRTSISSKHFSFTHNKSFSSQPILITMPLMIENKMNNTSEFSNSSIVPSPSNNASSPRYKKNSITNSHSLSSLTNTLTFVKNSTQEEKSKRNSDYYLLQYLNDYIAEENEDSDKGSKNPLIQKPIK</sequence>
<organism evidence="16 17">
    <name type="scientific">Anaeromyces robustus</name>
    <dbReference type="NCBI Taxonomy" id="1754192"/>
    <lineage>
        <taxon>Eukaryota</taxon>
        <taxon>Fungi</taxon>
        <taxon>Fungi incertae sedis</taxon>
        <taxon>Chytridiomycota</taxon>
        <taxon>Chytridiomycota incertae sedis</taxon>
        <taxon>Neocallimastigomycetes</taxon>
        <taxon>Neocallimastigales</taxon>
        <taxon>Neocallimastigaceae</taxon>
        <taxon>Anaeromyces</taxon>
    </lineage>
</organism>
<protein>
    <recommendedName>
        <fullName evidence="2">histidine kinase</fullName>
        <ecNumber evidence="2">2.7.13.3</ecNumber>
    </recommendedName>
</protein>
<evidence type="ECO:0000313" key="17">
    <source>
        <dbReference type="Proteomes" id="UP000193944"/>
    </source>
</evidence>
<dbReference type="InterPro" id="IPR011006">
    <property type="entry name" value="CheY-like_superfamily"/>
</dbReference>
<keyword evidence="12" id="KW-0812">Transmembrane</keyword>
<evidence type="ECO:0000256" key="12">
    <source>
        <dbReference type="SAM" id="Phobius"/>
    </source>
</evidence>
<proteinExistence type="predicted"/>
<keyword evidence="17" id="KW-1185">Reference proteome</keyword>
<keyword evidence="10" id="KW-0175">Coiled coil</keyword>
<feature type="transmembrane region" description="Helical" evidence="12">
    <location>
        <begin position="12"/>
        <end position="32"/>
    </location>
</feature>
<feature type="region of interest" description="Disordered" evidence="11">
    <location>
        <begin position="1104"/>
        <end position="1152"/>
    </location>
</feature>
<feature type="domain" description="Response regulatory" evidence="15">
    <location>
        <begin position="1600"/>
        <end position="1717"/>
    </location>
</feature>
<dbReference type="Pfam" id="PF00072">
    <property type="entry name" value="Response_reg"/>
    <property type="match status" value="2"/>
</dbReference>
<dbReference type="SUPFAM" id="SSF55874">
    <property type="entry name" value="ATPase domain of HSP90 chaperone/DNA topoisomerase II/histidine kinase"/>
    <property type="match status" value="2"/>
</dbReference>
<dbReference type="InterPro" id="IPR003594">
    <property type="entry name" value="HATPase_dom"/>
</dbReference>
<evidence type="ECO:0000259" key="14">
    <source>
        <dbReference type="PROSITE" id="PS50109"/>
    </source>
</evidence>
<name>A0A1Y1X086_9FUNG</name>
<dbReference type="InterPro" id="IPR005467">
    <property type="entry name" value="His_kinase_dom"/>
</dbReference>
<dbReference type="SUPFAM" id="SSF56112">
    <property type="entry name" value="Protein kinase-like (PK-like)"/>
    <property type="match status" value="1"/>
</dbReference>
<dbReference type="SMART" id="SM00387">
    <property type="entry name" value="HATPase_c"/>
    <property type="match status" value="1"/>
</dbReference>
<evidence type="ECO:0000313" key="16">
    <source>
        <dbReference type="EMBL" id="ORX79008.1"/>
    </source>
</evidence>
<dbReference type="Gene3D" id="3.30.565.10">
    <property type="entry name" value="Histidine kinase-like ATPase, C-terminal domain"/>
    <property type="match status" value="2"/>
</dbReference>
<evidence type="ECO:0000256" key="4">
    <source>
        <dbReference type="ARBA" id="ARBA00022679"/>
    </source>
</evidence>
<dbReference type="Pfam" id="PF02518">
    <property type="entry name" value="HATPase_c"/>
    <property type="match status" value="1"/>
</dbReference>
<dbReference type="SUPFAM" id="SSF47384">
    <property type="entry name" value="Homodimeric domain of signal transducing histidine kinase"/>
    <property type="match status" value="1"/>
</dbReference>
<feature type="region of interest" description="Disordered" evidence="11">
    <location>
        <begin position="1572"/>
        <end position="1592"/>
    </location>
</feature>
<evidence type="ECO:0000256" key="6">
    <source>
        <dbReference type="ARBA" id="ARBA00022777"/>
    </source>
</evidence>
<dbReference type="FunFam" id="1.10.287.130:FF:000002">
    <property type="entry name" value="Two-component osmosensing histidine kinase"/>
    <property type="match status" value="1"/>
</dbReference>
<feature type="compositionally biased region" description="Polar residues" evidence="11">
    <location>
        <begin position="1134"/>
        <end position="1150"/>
    </location>
</feature>
<dbReference type="InterPro" id="IPR001245">
    <property type="entry name" value="Ser-Thr/Tyr_kinase_cat_dom"/>
</dbReference>
<dbReference type="PROSITE" id="PS50109">
    <property type="entry name" value="HIS_KIN"/>
    <property type="match status" value="1"/>
</dbReference>
<reference evidence="16 17" key="1">
    <citation type="submission" date="2016-08" db="EMBL/GenBank/DDBJ databases">
        <title>A Parts List for Fungal Cellulosomes Revealed by Comparative Genomics.</title>
        <authorList>
            <consortium name="DOE Joint Genome Institute"/>
            <person name="Haitjema C.H."/>
            <person name="Gilmore S.P."/>
            <person name="Henske J.K."/>
            <person name="Solomon K.V."/>
            <person name="De Groot R."/>
            <person name="Kuo A."/>
            <person name="Mondo S.J."/>
            <person name="Salamov A.A."/>
            <person name="Labutti K."/>
            <person name="Zhao Z."/>
            <person name="Chiniquy J."/>
            <person name="Barry K."/>
            <person name="Brewer H.M."/>
            <person name="Purvine S.O."/>
            <person name="Wright A.T."/>
            <person name="Boxma B."/>
            <person name="Van Alen T."/>
            <person name="Hackstein J.H."/>
            <person name="Baker S.E."/>
            <person name="Grigoriev I.V."/>
            <person name="O'Malley M.A."/>
        </authorList>
    </citation>
    <scope>NUCLEOTIDE SEQUENCE [LARGE SCALE GENOMIC DNA]</scope>
    <source>
        <strain evidence="16 17">S4</strain>
    </source>
</reference>
<dbReference type="PANTHER" id="PTHR45339:SF1">
    <property type="entry name" value="HYBRID SIGNAL TRANSDUCTION HISTIDINE KINASE J"/>
    <property type="match status" value="1"/>
</dbReference>
<dbReference type="Pfam" id="PF07714">
    <property type="entry name" value="PK_Tyr_Ser-Thr"/>
    <property type="match status" value="1"/>
</dbReference>
<dbReference type="PROSITE" id="PS50110">
    <property type="entry name" value="RESPONSE_REGULATORY"/>
    <property type="match status" value="2"/>
</dbReference>
<dbReference type="SMART" id="SM00388">
    <property type="entry name" value="HisKA"/>
    <property type="match status" value="1"/>
</dbReference>
<feature type="modified residue" description="4-aspartylphosphate" evidence="9">
    <location>
        <position position="1650"/>
    </location>
</feature>
<evidence type="ECO:0000256" key="2">
    <source>
        <dbReference type="ARBA" id="ARBA00012438"/>
    </source>
</evidence>
<dbReference type="STRING" id="1754192.A0A1Y1X086"/>
<keyword evidence="12" id="KW-1133">Transmembrane helix</keyword>
<feature type="region of interest" description="Disordered" evidence="11">
    <location>
        <begin position="1848"/>
        <end position="1874"/>
    </location>
</feature>
<dbReference type="CDD" id="cd00082">
    <property type="entry name" value="HisKA"/>
    <property type="match status" value="1"/>
</dbReference>
<keyword evidence="8" id="KW-0902">Two-component regulatory system</keyword>